<dbReference type="NCBIfam" id="TIGR03624">
    <property type="entry name" value="putative hydrolase"/>
    <property type="match status" value="1"/>
</dbReference>
<sequence length="424" mass="46634">MIHEDDGNEGLPPWMQGGIFLPNIIGPVKNPELQVLRQAEQVINTVPKVQIDSDTRERLIKNIDVANLWLSEASSLTEVKVPCEILTRDEWVRNTARGWLDLTSPISSVIASKLIQQAQHNLPESLKPLISQLSQAMQQVSKASLLVQVGNAAGNLSLEVLSGCDVGIPLLESPKALIVAENVVKFASDFHLPLDEAGIYLACREIAYACVLQHCAWIKSRIFTSIHSFSKSMSVDNELMDINDMHFDAASALTQITGTIKFEPNEQQLNALRVLEDQLAILEGWVSTVTTIATSRLPHAGAINETIVRRRAGGGPAEKALSSLIGIDLHPRRLRASQSMWNKITQTVGPYKRDSLWGHPDLVPTSHDIDDPEGLIKRLSENKSDKIDDELSRLLDSEIERNVKNSTGDDEGDTNSNGKDASKS</sequence>
<dbReference type="SUPFAM" id="SSF55486">
    <property type="entry name" value="Metalloproteases ('zincins'), catalytic domain"/>
    <property type="match status" value="1"/>
</dbReference>
<dbReference type="STRING" id="203267.TWT_516"/>
<dbReference type="PANTHER" id="PTHR39420">
    <property type="match status" value="1"/>
</dbReference>
<dbReference type="InterPro" id="IPR018766">
    <property type="entry name" value="Zinicin_2"/>
</dbReference>
<keyword evidence="3" id="KW-1185">Reference proteome</keyword>
<feature type="region of interest" description="Disordered" evidence="1">
    <location>
        <begin position="387"/>
        <end position="424"/>
    </location>
</feature>
<name>Q83G20_TROWT</name>
<dbReference type="eggNOG" id="COG5282">
    <property type="taxonomic scope" value="Bacteria"/>
</dbReference>
<protein>
    <recommendedName>
        <fullName evidence="4">Hydrolase</fullName>
    </recommendedName>
</protein>
<feature type="compositionally biased region" description="Basic and acidic residues" evidence="1">
    <location>
        <begin position="387"/>
        <end position="403"/>
    </location>
</feature>
<dbReference type="HOGENOM" id="CLU_031872_1_0_11"/>
<dbReference type="Gene3D" id="1.20.150.30">
    <property type="entry name" value="Zincin-like metallopeptidase, N-terminal domain"/>
    <property type="match status" value="1"/>
</dbReference>
<organism evidence="2 3">
    <name type="scientific">Tropheryma whipplei (strain Twist)</name>
    <name type="common">Whipple's bacillus</name>
    <dbReference type="NCBI Taxonomy" id="203267"/>
    <lineage>
        <taxon>Bacteria</taxon>
        <taxon>Bacillati</taxon>
        <taxon>Actinomycetota</taxon>
        <taxon>Actinomycetes</taxon>
        <taxon>Micrococcales</taxon>
        <taxon>Tropherymataceae</taxon>
        <taxon>Tropheryma</taxon>
    </lineage>
</organism>
<dbReference type="KEGG" id="twh:TWT_516"/>
<accession>Q83G20</accession>
<dbReference type="Pfam" id="PF10103">
    <property type="entry name" value="Zincin_2"/>
    <property type="match status" value="1"/>
</dbReference>
<dbReference type="AlphaFoldDB" id="Q83G20"/>
<evidence type="ECO:0000313" key="3">
    <source>
        <dbReference type="Proteomes" id="UP000002200"/>
    </source>
</evidence>
<proteinExistence type="predicted"/>
<gene>
    <name evidence="2" type="ordered locus">TWT_516</name>
</gene>
<dbReference type="OrthoDB" id="8478472at2"/>
<evidence type="ECO:0000256" key="1">
    <source>
        <dbReference type="SAM" id="MobiDB-lite"/>
    </source>
</evidence>
<dbReference type="PANTHER" id="PTHR39420:SF2">
    <property type="entry name" value="HYDROLASE"/>
    <property type="match status" value="1"/>
</dbReference>
<dbReference type="EMBL" id="AE014184">
    <property type="protein sequence ID" value="AAO44613.1"/>
    <property type="molecule type" value="Genomic_DNA"/>
</dbReference>
<dbReference type="Proteomes" id="UP000002200">
    <property type="component" value="Chromosome"/>
</dbReference>
<dbReference type="InterPro" id="IPR042271">
    <property type="entry name" value="Zinicin_2_N"/>
</dbReference>
<reference evidence="2 3" key="1">
    <citation type="journal article" date="2003" name="Genome Res.">
        <title>Tropheryma whipplei twist: a human pathogenic Actinobacteria with a reduced genome.</title>
        <authorList>
            <person name="Raoult D."/>
            <person name="Ogata H."/>
            <person name="Audic S."/>
            <person name="Robert C."/>
            <person name="Suhre K."/>
            <person name="Drancourt M."/>
            <person name="Claverie J.-M."/>
        </authorList>
    </citation>
    <scope>NUCLEOTIDE SEQUENCE [LARGE SCALE GENOMIC DNA]</scope>
    <source>
        <strain evidence="2 3">Twist</strain>
    </source>
</reference>
<evidence type="ECO:0008006" key="4">
    <source>
        <dbReference type="Google" id="ProtNLM"/>
    </source>
</evidence>
<evidence type="ECO:0000313" key="2">
    <source>
        <dbReference type="EMBL" id="AAO44613.1"/>
    </source>
</evidence>
<dbReference type="RefSeq" id="WP_011102625.1">
    <property type="nucleotide sequence ID" value="NC_004572.3"/>
</dbReference>
<feature type="compositionally biased region" description="Polar residues" evidence="1">
    <location>
        <begin position="414"/>
        <end position="424"/>
    </location>
</feature>